<protein>
    <submittedName>
        <fullName evidence="1">Uncharacterized protein</fullName>
    </submittedName>
</protein>
<evidence type="ECO:0000313" key="2">
    <source>
        <dbReference type="Proteomes" id="UP000192330"/>
    </source>
</evidence>
<sequence length="75" mass="8469">MLHSGSCMYYALKTKTETGDLNKLRNVFAPWLQSGSVWLAIERYALMFFSRFVAILSAFSSEGFGTPVVTHMLSR</sequence>
<dbReference type="Proteomes" id="UP000192330">
    <property type="component" value="Unassembled WGS sequence"/>
</dbReference>
<dbReference type="EMBL" id="FWYD01000003">
    <property type="protein sequence ID" value="SMC66015.1"/>
    <property type="molecule type" value="Genomic_DNA"/>
</dbReference>
<organism evidence="1 2">
    <name type="scientific">Primorskyibacter flagellatus</name>
    <dbReference type="NCBI Taxonomy" id="1387277"/>
    <lineage>
        <taxon>Bacteria</taxon>
        <taxon>Pseudomonadati</taxon>
        <taxon>Pseudomonadota</taxon>
        <taxon>Alphaproteobacteria</taxon>
        <taxon>Rhodobacterales</taxon>
        <taxon>Roseobacteraceae</taxon>
        <taxon>Primorskyibacter</taxon>
    </lineage>
</organism>
<dbReference type="AlphaFoldDB" id="A0A1W2AZ75"/>
<dbReference type="STRING" id="1387277.SAMN06295998_103407"/>
<name>A0A1W2AZ75_9RHOB</name>
<gene>
    <name evidence="1" type="ORF">SAMN06295998_103407</name>
</gene>
<keyword evidence="2" id="KW-1185">Reference proteome</keyword>
<evidence type="ECO:0000313" key="1">
    <source>
        <dbReference type="EMBL" id="SMC66015.1"/>
    </source>
</evidence>
<proteinExistence type="predicted"/>
<reference evidence="1 2" key="1">
    <citation type="submission" date="2017-04" db="EMBL/GenBank/DDBJ databases">
        <authorList>
            <person name="Afonso C.L."/>
            <person name="Miller P.J."/>
            <person name="Scott M.A."/>
            <person name="Spackman E."/>
            <person name="Goraichik I."/>
            <person name="Dimitrov K.M."/>
            <person name="Suarez D.L."/>
            <person name="Swayne D.E."/>
        </authorList>
    </citation>
    <scope>NUCLEOTIDE SEQUENCE [LARGE SCALE GENOMIC DNA]</scope>
    <source>
        <strain evidence="1 2">CGMCC 1.12644</strain>
    </source>
</reference>
<accession>A0A1W2AZ75</accession>